<name>A0ABQ8ESE2_9FUNG</name>
<protein>
    <submittedName>
        <fullName evidence="1">Uncharacterized protein</fullName>
    </submittedName>
</protein>
<dbReference type="EMBL" id="JAFCIX010000578">
    <property type="protein sequence ID" value="KAH6585837.1"/>
    <property type="molecule type" value="Genomic_DNA"/>
</dbReference>
<keyword evidence="2" id="KW-1185">Reference proteome</keyword>
<dbReference type="Proteomes" id="UP001648503">
    <property type="component" value="Unassembled WGS sequence"/>
</dbReference>
<evidence type="ECO:0000313" key="1">
    <source>
        <dbReference type="EMBL" id="KAH6585837.1"/>
    </source>
</evidence>
<accession>A0ABQ8ESE2</accession>
<gene>
    <name evidence="1" type="ORF">BASA50_000998</name>
</gene>
<sequence length="294" mass="32842">MRTNQPKNKEKESRLVTFAPSALLARFPSRLQTVQFGHRPHSHCIELICATATATATTTTPSLLKQFWTQCKGLLSVFSPCGSSALSEELTAKRVWNSASNPPISSVISKVTASIHNVSTDKKMRQMMDSKSSKEVTKVDSGVQIALPMETCNPSAKDVCVDWFKCTNITLTGVCTQPTLYMLVRLSDGTIQIKYNDGDEDTDYPVLSIDYHSITSFEIFKCGRWRSKKLWAYDCRVVMTIPDKMTPRKNKVLTIWMHGSNESVALAKHVLELSICPPLCFIMSTHYDLANPIP</sequence>
<proteinExistence type="predicted"/>
<organism evidence="1 2">
    <name type="scientific">Batrachochytrium salamandrivorans</name>
    <dbReference type="NCBI Taxonomy" id="1357716"/>
    <lineage>
        <taxon>Eukaryota</taxon>
        <taxon>Fungi</taxon>
        <taxon>Fungi incertae sedis</taxon>
        <taxon>Chytridiomycota</taxon>
        <taxon>Chytridiomycota incertae sedis</taxon>
        <taxon>Chytridiomycetes</taxon>
        <taxon>Rhizophydiales</taxon>
        <taxon>Rhizophydiales incertae sedis</taxon>
        <taxon>Batrachochytrium</taxon>
    </lineage>
</organism>
<evidence type="ECO:0000313" key="2">
    <source>
        <dbReference type="Proteomes" id="UP001648503"/>
    </source>
</evidence>
<comment type="caution">
    <text evidence="1">The sequence shown here is derived from an EMBL/GenBank/DDBJ whole genome shotgun (WGS) entry which is preliminary data.</text>
</comment>
<reference evidence="1 2" key="1">
    <citation type="submission" date="2021-02" db="EMBL/GenBank/DDBJ databases">
        <title>Variation within the Batrachochytrium salamandrivorans European outbreak.</title>
        <authorList>
            <person name="Kelly M."/>
            <person name="Pasmans F."/>
            <person name="Shea T.P."/>
            <person name="Munoz J.F."/>
            <person name="Carranza S."/>
            <person name="Cuomo C.A."/>
            <person name="Martel A."/>
        </authorList>
    </citation>
    <scope>NUCLEOTIDE SEQUENCE [LARGE SCALE GENOMIC DNA]</scope>
    <source>
        <strain evidence="1 2">AMFP18/2</strain>
    </source>
</reference>